<reference evidence="1" key="1">
    <citation type="submission" date="2021-01" db="EMBL/GenBank/DDBJ databases">
        <title>Phytophthora aleatoria, a newly-described species from Pinus radiata is distinct from Phytophthora cactorum isolates based on comparative genomics.</title>
        <authorList>
            <person name="Mcdougal R."/>
            <person name="Panda P."/>
            <person name="Williams N."/>
            <person name="Studholme D.J."/>
        </authorList>
    </citation>
    <scope>NUCLEOTIDE SEQUENCE</scope>
    <source>
        <strain evidence="1">NZFS 3830</strain>
    </source>
</reference>
<gene>
    <name evidence="1" type="ORF">JG687_00005424</name>
</gene>
<evidence type="ECO:0000313" key="2">
    <source>
        <dbReference type="Proteomes" id="UP000688947"/>
    </source>
</evidence>
<accession>A0A8T1UL49</accession>
<evidence type="ECO:0000313" key="1">
    <source>
        <dbReference type="EMBL" id="KAG6965478.1"/>
    </source>
</evidence>
<comment type="caution">
    <text evidence="1">The sequence shown here is derived from an EMBL/GenBank/DDBJ whole genome shotgun (WGS) entry which is preliminary data.</text>
</comment>
<dbReference type="EMBL" id="JAENGZ010000204">
    <property type="protein sequence ID" value="KAG6965478.1"/>
    <property type="molecule type" value="Genomic_DNA"/>
</dbReference>
<proteinExistence type="predicted"/>
<organism evidence="1 2">
    <name type="scientific">Phytophthora cactorum</name>
    <dbReference type="NCBI Taxonomy" id="29920"/>
    <lineage>
        <taxon>Eukaryota</taxon>
        <taxon>Sar</taxon>
        <taxon>Stramenopiles</taxon>
        <taxon>Oomycota</taxon>
        <taxon>Peronosporomycetes</taxon>
        <taxon>Peronosporales</taxon>
        <taxon>Peronosporaceae</taxon>
        <taxon>Phytophthora</taxon>
    </lineage>
</organism>
<dbReference type="OrthoDB" id="92172at2759"/>
<protein>
    <submittedName>
        <fullName evidence="1">Uncharacterized protein</fullName>
    </submittedName>
</protein>
<name>A0A8T1UL49_9STRA</name>
<sequence length="63" mass="7522">MPQKLKFWIWKKADWNYSRLLKQFFNGTEGSVRARPQVQSLAQVRRVHEVATVLIMVTRFESN</sequence>
<dbReference type="Proteomes" id="UP000688947">
    <property type="component" value="Unassembled WGS sequence"/>
</dbReference>
<dbReference type="AlphaFoldDB" id="A0A8T1UL49"/>